<evidence type="ECO:0000256" key="11">
    <source>
        <dbReference type="SAM" id="MobiDB-lite"/>
    </source>
</evidence>
<evidence type="ECO:0000256" key="1">
    <source>
        <dbReference type="ARBA" id="ARBA00004048"/>
    </source>
</evidence>
<organism evidence="14 15">
    <name type="scientific">Geodia barretti</name>
    <name type="common">Barrett's horny sponge</name>
    <dbReference type="NCBI Taxonomy" id="519541"/>
    <lineage>
        <taxon>Eukaryota</taxon>
        <taxon>Metazoa</taxon>
        <taxon>Porifera</taxon>
        <taxon>Demospongiae</taxon>
        <taxon>Heteroscleromorpha</taxon>
        <taxon>Tetractinellida</taxon>
        <taxon>Astrophorina</taxon>
        <taxon>Geodiidae</taxon>
        <taxon>Geodia</taxon>
    </lineage>
</organism>
<keyword evidence="5" id="KW-0963">Cytoplasm</keyword>
<dbReference type="PANTHER" id="PTHR28572:SF1">
    <property type="entry name" value="COILED-COIL DOMAIN-CONTAINING PROTEIN 103"/>
    <property type="match status" value="1"/>
</dbReference>
<protein>
    <submittedName>
        <fullName evidence="14">Coiled-coil domain-containing protein 103</fullName>
    </submittedName>
</protein>
<sequence length="220" mass="25282">MTQLDRIDVERVERELVSALAADRKYSRENDAKIRAVTQRVATYDEFREIVKGSHLRPLEKKDTSGRGGFRQPWNPAVSDRGGVEGREEGEEVTLGEGGAEMSLQSFMREWRRLAAQPQDQYRFLVDFGRDRLSKLFRVEISMGLLGEILTILNKHLEDDDDIIGKVLRVLEVLSQSSRFKLSLGFLSKSEKQASRELFEKLADSRDKLLLKQLHTMYGH</sequence>
<evidence type="ECO:0000256" key="3">
    <source>
        <dbReference type="ARBA" id="ARBA00004496"/>
    </source>
</evidence>
<dbReference type="GO" id="GO:0031514">
    <property type="term" value="C:motile cilium"/>
    <property type="evidence" value="ECO:0007669"/>
    <property type="project" value="UniProtKB-SubCell"/>
</dbReference>
<dbReference type="EMBL" id="CASHTH010001029">
    <property type="protein sequence ID" value="CAI8010333.1"/>
    <property type="molecule type" value="Genomic_DNA"/>
</dbReference>
<dbReference type="InterPro" id="IPR031733">
    <property type="entry name" value="Dynein_attach_N"/>
</dbReference>
<keyword evidence="7" id="KW-0282">Flagellum</keyword>
<feature type="domain" description="Dynein attachment factor N-terminal" evidence="13">
    <location>
        <begin position="7"/>
        <end position="75"/>
    </location>
</feature>
<dbReference type="Pfam" id="PF15867">
    <property type="entry name" value="Dynein_attach_N"/>
    <property type="match status" value="1"/>
</dbReference>
<comment type="similarity">
    <text evidence="10">Belongs to the DNAAF19/PR46b family.</text>
</comment>
<dbReference type="GO" id="GO:0003351">
    <property type="term" value="P:epithelial cilium movement involved in extracellular fluid movement"/>
    <property type="evidence" value="ECO:0007669"/>
    <property type="project" value="TreeGrafter"/>
</dbReference>
<comment type="subunit">
    <text evidence="4">Homodimer.</text>
</comment>
<dbReference type="AlphaFoldDB" id="A0AA35RF50"/>
<gene>
    <name evidence="14" type="ORF">GBAR_LOCUS6816</name>
</gene>
<evidence type="ECO:0000259" key="13">
    <source>
        <dbReference type="Pfam" id="PF15867"/>
    </source>
</evidence>
<comment type="subcellular location">
    <subcellularLocation>
        <location evidence="2">Cell projection</location>
        <location evidence="2">Cilium</location>
        <location evidence="2">Flagellum</location>
    </subcellularLocation>
    <subcellularLocation>
        <location evidence="3">Cytoplasm</location>
    </subcellularLocation>
</comment>
<accession>A0AA35RF50</accession>
<evidence type="ECO:0000259" key="12">
    <source>
        <dbReference type="Pfam" id="PF13877"/>
    </source>
</evidence>
<evidence type="ECO:0000256" key="7">
    <source>
        <dbReference type="ARBA" id="ARBA00022846"/>
    </source>
</evidence>
<name>A0AA35RF50_GEOBA</name>
<evidence type="ECO:0000256" key="8">
    <source>
        <dbReference type="ARBA" id="ARBA00023069"/>
    </source>
</evidence>
<dbReference type="InterPro" id="IPR025986">
    <property type="entry name" value="RPAP3-like_C"/>
</dbReference>
<comment type="function">
    <text evidence="1">Dynein-attachment factor required for cilia motility.</text>
</comment>
<evidence type="ECO:0000256" key="10">
    <source>
        <dbReference type="ARBA" id="ARBA00049986"/>
    </source>
</evidence>
<keyword evidence="15" id="KW-1185">Reference proteome</keyword>
<dbReference type="GO" id="GO:0007368">
    <property type="term" value="P:determination of left/right symmetry"/>
    <property type="evidence" value="ECO:0007669"/>
    <property type="project" value="TreeGrafter"/>
</dbReference>
<dbReference type="GO" id="GO:0036159">
    <property type="term" value="P:inner dynein arm assembly"/>
    <property type="evidence" value="ECO:0007669"/>
    <property type="project" value="TreeGrafter"/>
</dbReference>
<feature type="region of interest" description="Disordered" evidence="11">
    <location>
        <begin position="58"/>
        <end position="92"/>
    </location>
</feature>
<dbReference type="GO" id="GO:0005576">
    <property type="term" value="C:extracellular region"/>
    <property type="evidence" value="ECO:0007669"/>
    <property type="project" value="GOC"/>
</dbReference>
<evidence type="ECO:0000256" key="2">
    <source>
        <dbReference type="ARBA" id="ARBA00004230"/>
    </source>
</evidence>
<evidence type="ECO:0000256" key="4">
    <source>
        <dbReference type="ARBA" id="ARBA00011738"/>
    </source>
</evidence>
<keyword evidence="6" id="KW-0970">Cilium biogenesis/degradation</keyword>
<evidence type="ECO:0000256" key="6">
    <source>
        <dbReference type="ARBA" id="ARBA00022794"/>
    </source>
</evidence>
<evidence type="ECO:0000256" key="9">
    <source>
        <dbReference type="ARBA" id="ARBA00023273"/>
    </source>
</evidence>
<feature type="domain" description="RNA-polymerase II-associated protein 3-like C-terminal" evidence="12">
    <location>
        <begin position="103"/>
        <end position="192"/>
    </location>
</feature>
<evidence type="ECO:0000313" key="14">
    <source>
        <dbReference type="EMBL" id="CAI8010333.1"/>
    </source>
</evidence>
<dbReference type="Pfam" id="PF13877">
    <property type="entry name" value="RPAP3_C"/>
    <property type="match status" value="1"/>
</dbReference>
<evidence type="ECO:0000256" key="5">
    <source>
        <dbReference type="ARBA" id="ARBA00022490"/>
    </source>
</evidence>
<dbReference type="PANTHER" id="PTHR28572">
    <property type="entry name" value="COILED-COIL DOMAIN-CONTAINING PROTEIN 103"/>
    <property type="match status" value="1"/>
</dbReference>
<dbReference type="InterPro" id="IPR042422">
    <property type="entry name" value="CC103"/>
</dbReference>
<reference evidence="14" key="1">
    <citation type="submission" date="2023-03" db="EMBL/GenBank/DDBJ databases">
        <authorList>
            <person name="Steffen K."/>
            <person name="Cardenas P."/>
        </authorList>
    </citation>
    <scope>NUCLEOTIDE SEQUENCE</scope>
</reference>
<keyword evidence="9" id="KW-0966">Cell projection</keyword>
<evidence type="ECO:0000313" key="15">
    <source>
        <dbReference type="Proteomes" id="UP001174909"/>
    </source>
</evidence>
<comment type="caution">
    <text evidence="14">The sequence shown here is derived from an EMBL/GenBank/DDBJ whole genome shotgun (WGS) entry which is preliminary data.</text>
</comment>
<dbReference type="Proteomes" id="UP001174909">
    <property type="component" value="Unassembled WGS sequence"/>
</dbReference>
<proteinExistence type="inferred from homology"/>
<keyword evidence="8" id="KW-0969">Cilium</keyword>
<dbReference type="GO" id="GO:0036157">
    <property type="term" value="C:outer dynein arm"/>
    <property type="evidence" value="ECO:0007669"/>
    <property type="project" value="InterPro"/>
</dbReference>